<evidence type="ECO:0000256" key="3">
    <source>
        <dbReference type="ARBA" id="ARBA00022516"/>
    </source>
</evidence>
<dbReference type="PANTHER" id="PTHR45266:SF3">
    <property type="entry name" value="OXALOACETATE DECARBOXYLASE ALPHA CHAIN"/>
    <property type="match status" value="1"/>
</dbReference>
<accession>A0A3S4LQS1</accession>
<keyword evidence="6 8" id="KW-0275">Fatty acid biosynthesis</keyword>
<dbReference type="CDD" id="cd06850">
    <property type="entry name" value="biotinyl_domain"/>
    <property type="match status" value="1"/>
</dbReference>
<dbReference type="InterPro" id="IPR000089">
    <property type="entry name" value="Biotin_lipoyl"/>
</dbReference>
<keyword evidence="10" id="KW-0436">Ligase</keyword>
<dbReference type="Proteomes" id="UP000270025">
    <property type="component" value="Chromosome"/>
</dbReference>
<evidence type="ECO:0000256" key="4">
    <source>
        <dbReference type="ARBA" id="ARBA00022832"/>
    </source>
</evidence>
<dbReference type="SUPFAM" id="SSF51230">
    <property type="entry name" value="Single hybrid motif"/>
    <property type="match status" value="1"/>
</dbReference>
<evidence type="ECO:0000259" key="9">
    <source>
        <dbReference type="PROSITE" id="PS50968"/>
    </source>
</evidence>
<evidence type="ECO:0000256" key="6">
    <source>
        <dbReference type="ARBA" id="ARBA00023160"/>
    </source>
</evidence>
<dbReference type="InterPro" id="IPR050709">
    <property type="entry name" value="Biotin_Carboxyl_Carrier/Decarb"/>
</dbReference>
<dbReference type="UniPathway" id="UPA00094"/>
<dbReference type="RefSeq" id="WP_061564759.1">
    <property type="nucleotide sequence ID" value="NZ_LR134266.1"/>
</dbReference>
<proteinExistence type="predicted"/>
<evidence type="ECO:0000256" key="2">
    <source>
        <dbReference type="ARBA" id="ARBA00017562"/>
    </source>
</evidence>
<name>A0A3S4LQS1_9STRE</name>
<dbReference type="PANTHER" id="PTHR45266">
    <property type="entry name" value="OXALOACETATE DECARBOXYLASE ALPHA CHAIN"/>
    <property type="match status" value="1"/>
</dbReference>
<keyword evidence="4 8" id="KW-0276">Fatty acid metabolism</keyword>
<dbReference type="InterPro" id="IPR001882">
    <property type="entry name" value="Biotin_BS"/>
</dbReference>
<evidence type="ECO:0000313" key="11">
    <source>
        <dbReference type="Proteomes" id="UP000270025"/>
    </source>
</evidence>
<dbReference type="GO" id="GO:0003989">
    <property type="term" value="F:acetyl-CoA carboxylase activity"/>
    <property type="evidence" value="ECO:0007669"/>
    <property type="project" value="InterPro"/>
</dbReference>
<evidence type="ECO:0000256" key="7">
    <source>
        <dbReference type="ARBA" id="ARBA00023267"/>
    </source>
</evidence>
<gene>
    <name evidence="10" type="primary">accB</name>
    <name evidence="10" type="ORF">NCTC3166_00451</name>
</gene>
<dbReference type="PROSITE" id="PS00188">
    <property type="entry name" value="BIOTIN"/>
    <property type="match status" value="1"/>
</dbReference>
<feature type="domain" description="Lipoyl-binding" evidence="9">
    <location>
        <begin position="86"/>
        <end position="162"/>
    </location>
</feature>
<comment type="function">
    <text evidence="8">This protein is a component of the acetyl coenzyme A carboxylase complex; first, biotin carboxylase catalyzes the carboxylation of the carrier protein and then the transcarboxylase transfers the carboxyl group to form malonyl-CoA.</text>
</comment>
<sequence length="162" mass="16974">MNIQEIKDLMSQFDQSSLREFSYQNATDVLSFSKNTGSVASPQPATPAPVVQEVAPAVESPVVLAEEPVAPSAPAPEASPAVAAEGEVVESPLVGVAYLASGPDKPAFVQVGDSVSKGQTLLIIEAMKVMNEVPAPRDGIVTEILVSNEEMVEFGKGLVRIK</sequence>
<comment type="pathway">
    <text evidence="1 8">Lipid metabolism; fatty acid biosynthesis.</text>
</comment>
<protein>
    <recommendedName>
        <fullName evidence="2 8">Biotin carboxyl carrier protein of acetyl-CoA carboxylase</fullName>
    </recommendedName>
</protein>
<reference evidence="10 11" key="1">
    <citation type="submission" date="2018-12" db="EMBL/GenBank/DDBJ databases">
        <authorList>
            <consortium name="Pathogen Informatics"/>
        </authorList>
    </citation>
    <scope>NUCLEOTIDE SEQUENCE [LARGE SCALE GENOMIC DNA]</scope>
    <source>
        <strain evidence="10 11">NCTC3166</strain>
    </source>
</reference>
<dbReference type="Gene3D" id="2.40.50.100">
    <property type="match status" value="1"/>
</dbReference>
<keyword evidence="11" id="KW-1185">Reference proteome</keyword>
<keyword evidence="5 8" id="KW-0443">Lipid metabolism</keyword>
<dbReference type="InterPro" id="IPR001249">
    <property type="entry name" value="AcCoA_biotinCC"/>
</dbReference>
<dbReference type="EMBL" id="LR134266">
    <property type="protein sequence ID" value="VED66658.1"/>
    <property type="molecule type" value="Genomic_DNA"/>
</dbReference>
<dbReference type="Pfam" id="PF00364">
    <property type="entry name" value="Biotin_lipoyl"/>
    <property type="match status" value="1"/>
</dbReference>
<keyword evidence="3 8" id="KW-0444">Lipid biosynthesis</keyword>
<dbReference type="AlphaFoldDB" id="A0A3S4LQS1"/>
<evidence type="ECO:0000256" key="8">
    <source>
        <dbReference type="RuleBase" id="RU364072"/>
    </source>
</evidence>
<dbReference type="KEGG" id="svf:NCTC3166_00451"/>
<evidence type="ECO:0000256" key="5">
    <source>
        <dbReference type="ARBA" id="ARBA00023098"/>
    </source>
</evidence>
<organism evidence="10 11">
    <name type="scientific">Streptococcus viridans</name>
    <dbReference type="NCBI Taxonomy" id="78535"/>
    <lineage>
        <taxon>Bacteria</taxon>
        <taxon>Bacillati</taxon>
        <taxon>Bacillota</taxon>
        <taxon>Bacilli</taxon>
        <taxon>Lactobacillales</taxon>
        <taxon>Streptococcaceae</taxon>
        <taxon>Streptococcus</taxon>
    </lineage>
</organism>
<dbReference type="GO" id="GO:0009317">
    <property type="term" value="C:acetyl-CoA carboxylase complex"/>
    <property type="evidence" value="ECO:0007669"/>
    <property type="project" value="InterPro"/>
</dbReference>
<dbReference type="PRINTS" id="PR01071">
    <property type="entry name" value="ACOABIOTINCC"/>
</dbReference>
<dbReference type="GO" id="GO:0006633">
    <property type="term" value="P:fatty acid biosynthetic process"/>
    <property type="evidence" value="ECO:0007669"/>
    <property type="project" value="UniProtKB-UniPathway"/>
</dbReference>
<evidence type="ECO:0000256" key="1">
    <source>
        <dbReference type="ARBA" id="ARBA00005194"/>
    </source>
</evidence>
<dbReference type="NCBIfam" id="TIGR00531">
    <property type="entry name" value="BCCP"/>
    <property type="match status" value="1"/>
</dbReference>
<keyword evidence="7 8" id="KW-0092">Biotin</keyword>
<dbReference type="PROSITE" id="PS50968">
    <property type="entry name" value="BIOTINYL_LIPOYL"/>
    <property type="match status" value="1"/>
</dbReference>
<dbReference type="InterPro" id="IPR011053">
    <property type="entry name" value="Single_hybrid_motif"/>
</dbReference>
<evidence type="ECO:0000313" key="10">
    <source>
        <dbReference type="EMBL" id="VED66658.1"/>
    </source>
</evidence>